<dbReference type="InterPro" id="IPR009875">
    <property type="entry name" value="PilZ_domain"/>
</dbReference>
<keyword evidence="3" id="KW-1185">Reference proteome</keyword>
<dbReference type="Proteomes" id="UP001165427">
    <property type="component" value="Unassembled WGS sequence"/>
</dbReference>
<dbReference type="EMBL" id="JALJRB010000019">
    <property type="protein sequence ID" value="MCJ8501994.1"/>
    <property type="molecule type" value="Genomic_DNA"/>
</dbReference>
<feature type="domain" description="PilZ" evidence="1">
    <location>
        <begin position="3"/>
        <end position="107"/>
    </location>
</feature>
<dbReference type="AlphaFoldDB" id="A0AA41R318"/>
<organism evidence="2 3">
    <name type="scientific">Desulfatitalea alkaliphila</name>
    <dbReference type="NCBI Taxonomy" id="2929485"/>
    <lineage>
        <taxon>Bacteria</taxon>
        <taxon>Pseudomonadati</taxon>
        <taxon>Thermodesulfobacteriota</taxon>
        <taxon>Desulfobacteria</taxon>
        <taxon>Desulfobacterales</taxon>
        <taxon>Desulfosarcinaceae</taxon>
        <taxon>Desulfatitalea</taxon>
    </lineage>
</organism>
<dbReference type="SUPFAM" id="SSF141371">
    <property type="entry name" value="PilZ domain-like"/>
    <property type="match status" value="1"/>
</dbReference>
<evidence type="ECO:0000259" key="1">
    <source>
        <dbReference type="Pfam" id="PF07238"/>
    </source>
</evidence>
<dbReference type="Pfam" id="PF07238">
    <property type="entry name" value="PilZ"/>
    <property type="match status" value="1"/>
</dbReference>
<name>A0AA41R318_9BACT</name>
<protein>
    <submittedName>
        <fullName evidence="2">PilZ domain-containing protein</fullName>
    </submittedName>
</protein>
<evidence type="ECO:0000313" key="3">
    <source>
        <dbReference type="Proteomes" id="UP001165427"/>
    </source>
</evidence>
<reference evidence="2" key="1">
    <citation type="submission" date="2022-04" db="EMBL/GenBank/DDBJ databases">
        <title>Desulfatitalea alkaliphila sp. nov., a novel anaerobic sulfate-reducing bacterium isolated from terrestrial mud volcano, Taman Peninsula, Russia.</title>
        <authorList>
            <person name="Khomyakova M.A."/>
            <person name="Merkel A.Y."/>
            <person name="Slobodkin A.I."/>
        </authorList>
    </citation>
    <scope>NUCLEOTIDE SEQUENCE</scope>
    <source>
        <strain evidence="2">M08but</strain>
    </source>
</reference>
<accession>A0AA41R318</accession>
<dbReference type="RefSeq" id="WP_246911660.1">
    <property type="nucleotide sequence ID" value="NZ_JALJRB010000019.1"/>
</dbReference>
<dbReference type="Gene3D" id="2.40.10.220">
    <property type="entry name" value="predicted glycosyltransferase like domains"/>
    <property type="match status" value="1"/>
</dbReference>
<comment type="caution">
    <text evidence="2">The sequence shown here is derived from an EMBL/GenBank/DDBJ whole genome shotgun (WGS) entry which is preliminary data.</text>
</comment>
<evidence type="ECO:0000313" key="2">
    <source>
        <dbReference type="EMBL" id="MCJ8501994.1"/>
    </source>
</evidence>
<gene>
    <name evidence="2" type="ORF">MRX98_15530</name>
</gene>
<proteinExistence type="predicted"/>
<dbReference type="GO" id="GO:0035438">
    <property type="term" value="F:cyclic-di-GMP binding"/>
    <property type="evidence" value="ECO:0007669"/>
    <property type="project" value="InterPro"/>
</dbReference>
<sequence>MEEKRKYARIDSLNLLNYLYYENNEEDANQGMGRTLNISEAGILLETHTPLQPPNKVSLTIGMKEDVVDIRGRVVYMKQNPDGLFESGISFEGLNNGALQVLRRYITAFNETEA</sequence>